<dbReference type="GO" id="GO:0008270">
    <property type="term" value="F:zinc ion binding"/>
    <property type="evidence" value="ECO:0007669"/>
    <property type="project" value="UniProtKB-KW"/>
</dbReference>
<keyword evidence="3" id="KW-0677">Repeat</keyword>
<feature type="region of interest" description="Disordered" evidence="8">
    <location>
        <begin position="1"/>
        <end position="20"/>
    </location>
</feature>
<evidence type="ECO:0000313" key="10">
    <source>
        <dbReference type="EMBL" id="PWN33825.1"/>
    </source>
</evidence>
<dbReference type="GO" id="GO:0000981">
    <property type="term" value="F:DNA-binding transcription factor activity, RNA polymerase II-specific"/>
    <property type="evidence" value="ECO:0007669"/>
    <property type="project" value="InterPro"/>
</dbReference>
<feature type="compositionally biased region" description="Low complexity" evidence="8">
    <location>
        <begin position="904"/>
        <end position="914"/>
    </location>
</feature>
<dbReference type="OrthoDB" id="1405595at2759"/>
<keyword evidence="11" id="KW-1185">Reference proteome</keyword>
<feature type="compositionally biased region" description="Polar residues" evidence="8">
    <location>
        <begin position="262"/>
        <end position="277"/>
    </location>
</feature>
<evidence type="ECO:0000256" key="4">
    <source>
        <dbReference type="ARBA" id="ARBA00022771"/>
    </source>
</evidence>
<dbReference type="EMBL" id="KZ819604">
    <property type="protein sequence ID" value="PWN33825.1"/>
    <property type="molecule type" value="Genomic_DNA"/>
</dbReference>
<dbReference type="GO" id="GO:0000785">
    <property type="term" value="C:chromatin"/>
    <property type="evidence" value="ECO:0007669"/>
    <property type="project" value="TreeGrafter"/>
</dbReference>
<evidence type="ECO:0000256" key="6">
    <source>
        <dbReference type="ARBA" id="ARBA00023242"/>
    </source>
</evidence>
<dbReference type="InterPro" id="IPR007219">
    <property type="entry name" value="XnlR_reg_dom"/>
</dbReference>
<dbReference type="GeneID" id="37024430"/>
<feature type="region of interest" description="Disordered" evidence="8">
    <location>
        <begin position="73"/>
        <end position="145"/>
    </location>
</feature>
<protein>
    <recommendedName>
        <fullName evidence="9">C2H2-type domain-containing protein</fullName>
    </recommendedName>
</protein>
<dbReference type="InterPro" id="IPR013087">
    <property type="entry name" value="Znf_C2H2_type"/>
</dbReference>
<evidence type="ECO:0000256" key="1">
    <source>
        <dbReference type="ARBA" id="ARBA00004123"/>
    </source>
</evidence>
<dbReference type="Gene3D" id="3.30.160.60">
    <property type="entry name" value="Classic Zinc Finger"/>
    <property type="match status" value="1"/>
</dbReference>
<keyword evidence="5" id="KW-0862">Zinc</keyword>
<reference evidence="10 11" key="1">
    <citation type="journal article" date="2018" name="Mol. Biol. Evol.">
        <title>Broad Genomic Sampling Reveals a Smut Pathogenic Ancestry of the Fungal Clade Ustilaginomycotina.</title>
        <authorList>
            <person name="Kijpornyongpan T."/>
            <person name="Mondo S.J."/>
            <person name="Barry K."/>
            <person name="Sandor L."/>
            <person name="Lee J."/>
            <person name="Lipzen A."/>
            <person name="Pangilinan J."/>
            <person name="LaButti K."/>
            <person name="Hainaut M."/>
            <person name="Henrissat B."/>
            <person name="Grigoriev I.V."/>
            <person name="Spatafora J.W."/>
            <person name="Aime M.C."/>
        </authorList>
    </citation>
    <scope>NUCLEOTIDE SEQUENCE [LARGE SCALE GENOMIC DNA]</scope>
    <source>
        <strain evidence="10 11">MCA 3882</strain>
    </source>
</reference>
<feature type="compositionally biased region" description="Low complexity" evidence="8">
    <location>
        <begin position="247"/>
        <end position="256"/>
    </location>
</feature>
<gene>
    <name evidence="10" type="ORF">FA14DRAFT_65705</name>
</gene>
<feature type="compositionally biased region" description="Polar residues" evidence="8">
    <location>
        <begin position="199"/>
        <end position="215"/>
    </location>
</feature>
<dbReference type="Pfam" id="PF04082">
    <property type="entry name" value="Fungal_trans"/>
    <property type="match status" value="1"/>
</dbReference>
<feature type="compositionally biased region" description="Polar residues" evidence="8">
    <location>
        <begin position="106"/>
        <end position="118"/>
    </location>
</feature>
<dbReference type="GO" id="GO:0000978">
    <property type="term" value="F:RNA polymerase II cis-regulatory region sequence-specific DNA binding"/>
    <property type="evidence" value="ECO:0007669"/>
    <property type="project" value="InterPro"/>
</dbReference>
<dbReference type="SMART" id="SM00355">
    <property type="entry name" value="ZnF_C2H2"/>
    <property type="match status" value="2"/>
</dbReference>
<feature type="domain" description="C2H2-type" evidence="9">
    <location>
        <begin position="42"/>
        <end position="69"/>
    </location>
</feature>
<name>A0A316VEC4_9BASI</name>
<dbReference type="Pfam" id="PF00096">
    <property type="entry name" value="zf-C2H2"/>
    <property type="match status" value="2"/>
</dbReference>
<dbReference type="FunCoup" id="A0A316VEC4">
    <property type="interactions" value="1"/>
</dbReference>
<proteinExistence type="predicted"/>
<evidence type="ECO:0000256" key="5">
    <source>
        <dbReference type="ARBA" id="ARBA00022833"/>
    </source>
</evidence>
<keyword evidence="6" id="KW-0539">Nucleus</keyword>
<dbReference type="PANTHER" id="PTHR40626">
    <property type="entry name" value="MIP31509P"/>
    <property type="match status" value="1"/>
</dbReference>
<evidence type="ECO:0000256" key="7">
    <source>
        <dbReference type="PROSITE-ProRule" id="PRU00042"/>
    </source>
</evidence>
<dbReference type="InterPro" id="IPR051059">
    <property type="entry name" value="VerF-like"/>
</dbReference>
<evidence type="ECO:0000256" key="8">
    <source>
        <dbReference type="SAM" id="MobiDB-lite"/>
    </source>
</evidence>
<dbReference type="AlphaFoldDB" id="A0A316VEC4"/>
<evidence type="ECO:0000256" key="3">
    <source>
        <dbReference type="ARBA" id="ARBA00022737"/>
    </source>
</evidence>
<feature type="compositionally biased region" description="Acidic residues" evidence="8">
    <location>
        <begin position="92"/>
        <end position="102"/>
    </location>
</feature>
<feature type="region of interest" description="Disordered" evidence="8">
    <location>
        <begin position="371"/>
        <end position="415"/>
    </location>
</feature>
<evidence type="ECO:0000313" key="11">
    <source>
        <dbReference type="Proteomes" id="UP000245771"/>
    </source>
</evidence>
<dbReference type="PROSITE" id="PS50157">
    <property type="entry name" value="ZINC_FINGER_C2H2_2"/>
    <property type="match status" value="2"/>
</dbReference>
<organism evidence="10 11">
    <name type="scientific">Meira miltonrushii</name>
    <dbReference type="NCBI Taxonomy" id="1280837"/>
    <lineage>
        <taxon>Eukaryota</taxon>
        <taxon>Fungi</taxon>
        <taxon>Dikarya</taxon>
        <taxon>Basidiomycota</taxon>
        <taxon>Ustilaginomycotina</taxon>
        <taxon>Exobasidiomycetes</taxon>
        <taxon>Exobasidiales</taxon>
        <taxon>Brachybasidiaceae</taxon>
        <taxon>Meira</taxon>
    </lineage>
</organism>
<feature type="region of interest" description="Disordered" evidence="8">
    <location>
        <begin position="199"/>
        <end position="277"/>
    </location>
</feature>
<dbReference type="RefSeq" id="XP_025354127.1">
    <property type="nucleotide sequence ID" value="XM_025502649.1"/>
</dbReference>
<keyword evidence="4 7" id="KW-0863">Zinc-finger</keyword>
<comment type="subcellular location">
    <subcellularLocation>
        <location evidence="1">Nucleus</location>
    </subcellularLocation>
</comment>
<dbReference type="CDD" id="cd12148">
    <property type="entry name" value="fungal_TF_MHR"/>
    <property type="match status" value="1"/>
</dbReference>
<evidence type="ECO:0000259" key="9">
    <source>
        <dbReference type="PROSITE" id="PS50157"/>
    </source>
</evidence>
<dbReference type="InParanoid" id="A0A316VEC4"/>
<feature type="domain" description="C2H2-type" evidence="9">
    <location>
        <begin position="12"/>
        <end position="41"/>
    </location>
</feature>
<dbReference type="PROSITE" id="PS00028">
    <property type="entry name" value="ZINC_FINGER_C2H2_1"/>
    <property type="match status" value="2"/>
</dbReference>
<dbReference type="Proteomes" id="UP000245771">
    <property type="component" value="Unassembled WGS sequence"/>
</dbReference>
<keyword evidence="2" id="KW-0479">Metal-binding</keyword>
<evidence type="ECO:0000256" key="2">
    <source>
        <dbReference type="ARBA" id="ARBA00022723"/>
    </source>
</evidence>
<accession>A0A316VEC4</accession>
<dbReference type="InterPro" id="IPR036236">
    <property type="entry name" value="Znf_C2H2_sf"/>
</dbReference>
<dbReference type="PANTHER" id="PTHR40626:SF11">
    <property type="entry name" value="ZINC FINGER PROTEIN YPR022C"/>
    <property type="match status" value="1"/>
</dbReference>
<dbReference type="SUPFAM" id="SSF57667">
    <property type="entry name" value="beta-beta-alpha zinc fingers"/>
    <property type="match status" value="1"/>
</dbReference>
<feature type="region of interest" description="Disordered" evidence="8">
    <location>
        <begin position="892"/>
        <end position="919"/>
    </location>
</feature>
<feature type="compositionally biased region" description="Polar residues" evidence="8">
    <location>
        <begin position="128"/>
        <end position="137"/>
    </location>
</feature>
<dbReference type="STRING" id="1280837.A0A316VEC4"/>
<feature type="compositionally biased region" description="Low complexity" evidence="8">
    <location>
        <begin position="381"/>
        <end position="392"/>
    </location>
</feature>
<sequence>MARKDSLPGQRYACDRPGCDKNYSRPDHLLRHKLNHDREKVLQCDQCDRTFVRQDLLARHLERHAVRGKTLGRWSGRQKSISGEGSSKDVKMEEDEEDSDEAESSRGNQSYSHNQYYSGHQFDRESEMQNNARSRNSMPDVGMLPSIDRYETPFAYAPPPQPGTNSAGIPSGYGYRDSMGGAAGNASNQIGSSGSLASYGTNPFSNTGNPSQATSIGPPLPYDALEQQPHQYSHSPSGRAYNYVRQSNSRNGGRSSWDIHGSTGQNQPLSSPSATFNAANGSGAAGWVQNSFLPSSSNMHTSDSGAVMNFSAHNANSTEQMSNAFAGSLPEATALLHSAVSGSSHFPFSAPTADDYMADYGWLFDGSNPLITGKGPEEMGSSRSETSTTRETQATDDGHDQNAGEDGQSEDLPYPAQPLEQADALHDLAFFAILQRDIPDEPAFEVDGPTHSRLLHFLSSVPELSSSPLFTPSALRCYIYLYFTKLNTIYPLIHRPTFSSKVADPMLLSAMIVNGAHFADEAAHFLAERIGRKLWGAFITFEDFRPARATLALLQAMLLTEAFGKMMGTRPQHETAHLFHNFIVTLARRNAVFVPSKVKLPHTSAEDRWRAWSKEEEKKRISLFAFILDAQHATIFRHIPALSSFQIHLQLPCEEDEWEAKSAESWTAIRQNKRREPPYFIAALKATLTPGNDLPISESDSFQHFVLLHGLMSVAYDLQWKQQALLAAPDTNESISNWKERLMQSYKRFMTRYQSIASNRIMERASHSLIEWAQVTLHADAVEIQIYAGLPTVMGRFIDHHTFSVARKSCREWGRTEDARIAVWHAARFLRDTMFPNVGSAGEGQDAAAGAVADRPLHTGFDELLHHQWVQYVCALIIWAYEQAVSPLRGNFANSRPRSQDQESNASSNNTNNAVLAGGNTTLQNKNVSNQSVTAQPVPTITTPLDKAIRDANTYLSDIIASDTRSSISFDPPHHYSTAVLELVERDCRGSRWELGREASGVLRKLIRERNTASVASSAFASSSG</sequence>
<dbReference type="GO" id="GO:0005634">
    <property type="term" value="C:nucleus"/>
    <property type="evidence" value="ECO:0007669"/>
    <property type="project" value="UniProtKB-SubCell"/>
</dbReference>
<dbReference type="GO" id="GO:0006351">
    <property type="term" value="P:DNA-templated transcription"/>
    <property type="evidence" value="ECO:0007669"/>
    <property type="project" value="InterPro"/>
</dbReference>